<name>R7RQ29_9CLOT</name>
<evidence type="ECO:0000313" key="1">
    <source>
        <dbReference type="EMBL" id="CDF57345.1"/>
    </source>
</evidence>
<comment type="caution">
    <text evidence="1">The sequence shown here is derived from an EMBL/GenBank/DDBJ whole genome shotgun (WGS) entry which is preliminary data.</text>
</comment>
<gene>
    <name evidence="1" type="ORF">TCEL_01259</name>
</gene>
<evidence type="ECO:0008006" key="3">
    <source>
        <dbReference type="Google" id="ProtNLM"/>
    </source>
</evidence>
<dbReference type="EMBL" id="CAVN010000086">
    <property type="protein sequence ID" value="CDF57345.1"/>
    <property type="molecule type" value="Genomic_DNA"/>
</dbReference>
<dbReference type="RefSeq" id="WP_018660399.1">
    <property type="nucleotide sequence ID" value="NZ_HF952018.1"/>
</dbReference>
<reference evidence="1" key="1">
    <citation type="submission" date="2013-03" db="EMBL/GenBank/DDBJ databases">
        <title>Draft genome sequence of the hydrogen-ethanol-producing anaerobic alkalithermophilic Caloramator celere.</title>
        <authorList>
            <person name="Ciranna A."/>
            <person name="Larjo A."/>
            <person name="Kivisto A."/>
            <person name="Santala V."/>
            <person name="Roos C."/>
            <person name="Karp M."/>
        </authorList>
    </citation>
    <scope>NUCLEOTIDE SEQUENCE [LARGE SCALE GENOMIC DNA]</scope>
    <source>
        <strain evidence="1">DSM 8682</strain>
    </source>
</reference>
<dbReference type="HOGENOM" id="CLU_504242_0_0_9"/>
<proteinExistence type="predicted"/>
<accession>R7RQ29</accession>
<organism evidence="1 2">
    <name type="scientific">Thermobrachium celere DSM 8682</name>
    <dbReference type="NCBI Taxonomy" id="941824"/>
    <lineage>
        <taxon>Bacteria</taxon>
        <taxon>Bacillati</taxon>
        <taxon>Bacillota</taxon>
        <taxon>Clostridia</taxon>
        <taxon>Eubacteriales</taxon>
        <taxon>Clostridiaceae</taxon>
        <taxon>Thermobrachium</taxon>
    </lineage>
</organism>
<protein>
    <recommendedName>
        <fullName evidence="3">ComF operon protein A, DNA transporter ATPase</fullName>
    </recommendedName>
</protein>
<keyword evidence="2" id="KW-1185">Reference proteome</keyword>
<evidence type="ECO:0000313" key="2">
    <source>
        <dbReference type="Proteomes" id="UP000014923"/>
    </source>
</evidence>
<sequence>MEVYLYKARGKGGSIYDMTLNPHIDFEVLKKLRGISSIEILTEKIDVAIAEEIIKQIYSGTFGGRLISLQDFYLNKILKKHNINKESRFITSGKPLPSIEQLEKVEAYIKGKVIPFRYLIELEDLKDMDYDLIIDVIQTLYCERRIKYTKAVKRVKNKNVCFMCEKEKCDFCSFEHIEDDILLYAADNYNNLKPPYIEFQMNRSSQSIINVSKEITEFIKSKRERNMLLASPKAFCVDVLLEGIYEILKVGGRVLYITSPKLINEVKQDLSNKIHGAGVEIVLGRKAKIVDCEIVITSYTDYPCFYKSFDFVIFDKRAILLDNIALHDEIFEKSKKERGKFFKISVVLNDEDKKKYRDLIYLPIDGIKKPMPEPLNITSRYLDGTEDFIPQMAVDFILYTINKKNNVIIFVPDEGYIQRVYFILTHNMNVDTSLIDYSTSKEKDGLFRFVKQERKILISSDVTDAYLSFESTNTVVMYSDNKIFTPEALVYMCQIPTNFQGKRIGEVYFVSCQETQDMQVAKSTVRLLNKIAWEKGYLKK</sequence>
<dbReference type="OrthoDB" id="1933944at2"/>
<dbReference type="Proteomes" id="UP000014923">
    <property type="component" value="Unassembled WGS sequence"/>
</dbReference>
<dbReference type="eggNOG" id="COG4098">
    <property type="taxonomic scope" value="Bacteria"/>
</dbReference>
<dbReference type="AlphaFoldDB" id="R7RQ29"/>